<reference evidence="2 3" key="1">
    <citation type="submission" date="2014-06" db="EMBL/GenBank/DDBJ databases">
        <authorList>
            <person name="Urmite Genomes Urmite Genomes"/>
        </authorList>
    </citation>
    <scope>NUCLEOTIDE SEQUENCE [LARGE SCALE GENOMIC DNA]</scope>
</reference>
<evidence type="ECO:0008006" key="4">
    <source>
        <dbReference type="Google" id="ProtNLM"/>
    </source>
</evidence>
<feature type="compositionally biased region" description="Acidic residues" evidence="1">
    <location>
        <begin position="710"/>
        <end position="719"/>
    </location>
</feature>
<feature type="region of interest" description="Disordered" evidence="1">
    <location>
        <begin position="710"/>
        <end position="731"/>
    </location>
</feature>
<proteinExistence type="predicted"/>
<protein>
    <recommendedName>
        <fullName evidence="4">Coiled-coil-containing protein</fullName>
    </recommendedName>
</protein>
<dbReference type="Proteomes" id="UP000044071">
    <property type="component" value="Unassembled WGS sequence"/>
</dbReference>
<dbReference type="AlphaFoldDB" id="A0A078L4P7"/>
<evidence type="ECO:0000313" key="2">
    <source>
        <dbReference type="EMBL" id="CDZ79044.1"/>
    </source>
</evidence>
<gene>
    <name evidence="2" type="ORF">BN59_03360</name>
</gene>
<dbReference type="STRING" id="1034943.BN59_03360"/>
<organism evidence="2 3">
    <name type="scientific">Legionella massiliensis</name>
    <dbReference type="NCBI Taxonomy" id="1034943"/>
    <lineage>
        <taxon>Bacteria</taxon>
        <taxon>Pseudomonadati</taxon>
        <taxon>Pseudomonadota</taxon>
        <taxon>Gammaproteobacteria</taxon>
        <taxon>Legionellales</taxon>
        <taxon>Legionellaceae</taxon>
        <taxon>Legionella</taxon>
    </lineage>
</organism>
<dbReference type="OrthoDB" id="5652557at2"/>
<dbReference type="EMBL" id="CCSB01000004">
    <property type="protein sequence ID" value="CDZ79044.1"/>
    <property type="molecule type" value="Genomic_DNA"/>
</dbReference>
<keyword evidence="3" id="KW-1185">Reference proteome</keyword>
<dbReference type="eggNOG" id="ENOG5030SZF">
    <property type="taxonomic scope" value="Bacteria"/>
</dbReference>
<evidence type="ECO:0000256" key="1">
    <source>
        <dbReference type="SAM" id="MobiDB-lite"/>
    </source>
</evidence>
<feature type="region of interest" description="Disordered" evidence="1">
    <location>
        <begin position="749"/>
        <end position="771"/>
    </location>
</feature>
<sequence>MAQNNLFNFIATNFASLKAIFLAQDINLKEDENLQGKSYYRFDLPFQHLTLSTEEQAYRLKGHHISIYQTENGANPALSQYHYTAYFNDKAGNSYQLHVYFNAEDKLTMQPLLSIRDSQSGRFTPISSEDFDEQFISLAVSSMRPTIGLLRKQLSDKVSSLKTSFQQFEANARQLSETLDSNPNLYIKALTKVENALALLIPLVPHSDYESRKSFIGQMRVNVQRLYCDDTKVDEPSKGKEKEKVKLRKVQPQTTKLSQNHHTLFRSSRKADTLFVQELDALILSLSQLPEVADQPAHLKQIFPRVYQLALLLELEAEQPSADCLRKLKKLHSALHSEGENLLLSLLKERKFEQARELSPFFYIFDIKNLNLALQSRNHELLDFLLATNNFMINTQPVIIKGVTYPSAVHYCFNRHSQNTPMQDCLAVLIKHGASLLVKGDNGLPIGHTILTTPEHPLKRALESNKDNLSFYKQLIVELNRYLKETEVEEAQQHELNQSIRYYQHCVERLNALNQVTKSRTEKNFLLDKFSSLRSKYSEGPVHNLINKLENDKEFLEVSNTLTRETLAVIKRLPAFQRKQQIEAINKSYDEFDIYFSNNDQTDQDFEELKNSVLPQARAALETIRKFDEYLDITKELKKPTYTKGAVNKANHLIAKQKQLHKELIETHFQYCLPELPVSLKTLENNLHDISASMQSFSDLLGSLFPEQMEVTENEEDEKSSEQASQVEDEKAVETLKNLIQSLDSFNIFSKQQPKKSDDEPKPGFYKSAPQ</sequence>
<accession>A0A078L4P7</accession>
<dbReference type="RefSeq" id="WP_044012203.1">
    <property type="nucleotide sequence ID" value="NZ_CCVW01000004.1"/>
</dbReference>
<evidence type="ECO:0000313" key="3">
    <source>
        <dbReference type="Proteomes" id="UP000044071"/>
    </source>
</evidence>
<name>A0A078L4P7_9GAMM</name>